<name>E9GDX9_DAPPU</name>
<gene>
    <name evidence="1" type="ORF">DAPPUDRAFT_241307</name>
</gene>
<dbReference type="EMBL" id="GL732540">
    <property type="protein sequence ID" value="EFX82165.1"/>
    <property type="molecule type" value="Genomic_DNA"/>
</dbReference>
<dbReference type="HOGENOM" id="CLU_1706031_0_0_1"/>
<evidence type="ECO:0000313" key="1">
    <source>
        <dbReference type="EMBL" id="EFX82165.1"/>
    </source>
</evidence>
<dbReference type="Proteomes" id="UP000000305">
    <property type="component" value="Unassembled WGS sequence"/>
</dbReference>
<proteinExistence type="predicted"/>
<sequence length="154" mass="17484">MLNALWYIKGVSYTRTEDDFNHSWTATKHAFTTYLQSSKYAYFISSKPVNIIGPTRMEQGYLPVFDPREEENCIANAVQVIKRHVVPKAELGSSRFTRKGTAIEIVDILVRQPTSGALPCQKFVQITFVTWSRACYQAGPNAKQKYDIIKVASE</sequence>
<organism evidence="1 2">
    <name type="scientific">Daphnia pulex</name>
    <name type="common">Water flea</name>
    <dbReference type="NCBI Taxonomy" id="6669"/>
    <lineage>
        <taxon>Eukaryota</taxon>
        <taxon>Metazoa</taxon>
        <taxon>Ecdysozoa</taxon>
        <taxon>Arthropoda</taxon>
        <taxon>Crustacea</taxon>
        <taxon>Branchiopoda</taxon>
        <taxon>Diplostraca</taxon>
        <taxon>Cladocera</taxon>
        <taxon>Anomopoda</taxon>
        <taxon>Daphniidae</taxon>
        <taxon>Daphnia</taxon>
    </lineage>
</organism>
<protein>
    <submittedName>
        <fullName evidence="1">Uncharacterized protein</fullName>
    </submittedName>
</protein>
<dbReference type="KEGG" id="dpx:DAPPUDRAFT_241307"/>
<keyword evidence="2" id="KW-1185">Reference proteome</keyword>
<reference evidence="1 2" key="1">
    <citation type="journal article" date="2011" name="Science">
        <title>The ecoresponsive genome of Daphnia pulex.</title>
        <authorList>
            <person name="Colbourne J.K."/>
            <person name="Pfrender M.E."/>
            <person name="Gilbert D."/>
            <person name="Thomas W.K."/>
            <person name="Tucker A."/>
            <person name="Oakley T.H."/>
            <person name="Tokishita S."/>
            <person name="Aerts A."/>
            <person name="Arnold G.J."/>
            <person name="Basu M.K."/>
            <person name="Bauer D.J."/>
            <person name="Caceres C.E."/>
            <person name="Carmel L."/>
            <person name="Casola C."/>
            <person name="Choi J.H."/>
            <person name="Detter J.C."/>
            <person name="Dong Q."/>
            <person name="Dusheyko S."/>
            <person name="Eads B.D."/>
            <person name="Frohlich T."/>
            <person name="Geiler-Samerotte K.A."/>
            <person name="Gerlach D."/>
            <person name="Hatcher P."/>
            <person name="Jogdeo S."/>
            <person name="Krijgsveld J."/>
            <person name="Kriventseva E.V."/>
            <person name="Kultz D."/>
            <person name="Laforsch C."/>
            <person name="Lindquist E."/>
            <person name="Lopez J."/>
            <person name="Manak J.R."/>
            <person name="Muller J."/>
            <person name="Pangilinan J."/>
            <person name="Patwardhan R.P."/>
            <person name="Pitluck S."/>
            <person name="Pritham E.J."/>
            <person name="Rechtsteiner A."/>
            <person name="Rho M."/>
            <person name="Rogozin I.B."/>
            <person name="Sakarya O."/>
            <person name="Salamov A."/>
            <person name="Schaack S."/>
            <person name="Shapiro H."/>
            <person name="Shiga Y."/>
            <person name="Skalitzky C."/>
            <person name="Smith Z."/>
            <person name="Souvorov A."/>
            <person name="Sung W."/>
            <person name="Tang Z."/>
            <person name="Tsuchiya D."/>
            <person name="Tu H."/>
            <person name="Vos H."/>
            <person name="Wang M."/>
            <person name="Wolf Y.I."/>
            <person name="Yamagata H."/>
            <person name="Yamada T."/>
            <person name="Ye Y."/>
            <person name="Shaw J.R."/>
            <person name="Andrews J."/>
            <person name="Crease T.J."/>
            <person name="Tang H."/>
            <person name="Lucas S.M."/>
            <person name="Robertson H.M."/>
            <person name="Bork P."/>
            <person name="Koonin E.V."/>
            <person name="Zdobnov E.M."/>
            <person name="Grigoriev I.V."/>
            <person name="Lynch M."/>
            <person name="Boore J.L."/>
        </authorList>
    </citation>
    <scope>NUCLEOTIDE SEQUENCE [LARGE SCALE GENOMIC DNA]</scope>
</reference>
<dbReference type="InParanoid" id="E9GDX9"/>
<dbReference type="AlphaFoldDB" id="E9GDX9"/>
<accession>E9GDX9</accession>
<evidence type="ECO:0000313" key="2">
    <source>
        <dbReference type="Proteomes" id="UP000000305"/>
    </source>
</evidence>